<keyword evidence="2" id="KW-0472">Membrane</keyword>
<accession>A0A0G3X7C1</accession>
<dbReference type="STRING" id="543877.AM2010_189"/>
<keyword evidence="3" id="KW-0808">Transferase</keyword>
<dbReference type="RefSeq" id="WP_047805489.1">
    <property type="nucleotide sequence ID" value="NZ_CP011805.1"/>
</dbReference>
<evidence type="ECO:0000313" key="3">
    <source>
        <dbReference type="EMBL" id="AKM06278.1"/>
    </source>
</evidence>
<protein>
    <submittedName>
        <fullName evidence="3">2,3,4,5-tetrahydropyridine-2-carboxylate N-succinyltransferase</fullName>
    </submittedName>
</protein>
<dbReference type="OrthoDB" id="7452565at2"/>
<dbReference type="EMBL" id="CP011805">
    <property type="protein sequence ID" value="AKM06278.1"/>
    <property type="molecule type" value="Genomic_DNA"/>
</dbReference>
<feature type="transmembrane region" description="Helical" evidence="2">
    <location>
        <begin position="23"/>
        <end position="44"/>
    </location>
</feature>
<dbReference type="KEGG" id="amx:AM2010_189"/>
<dbReference type="Proteomes" id="UP000037643">
    <property type="component" value="Chromosome"/>
</dbReference>
<keyword evidence="2" id="KW-1133">Transmembrane helix</keyword>
<dbReference type="PATRIC" id="fig|543877.4.peg.190"/>
<gene>
    <name evidence="3" type="ORF">AM2010_189</name>
</gene>
<reference evidence="3 4" key="1">
    <citation type="submission" date="2015-06" db="EMBL/GenBank/DDBJ databases">
        <authorList>
            <person name="Kim K.M."/>
        </authorList>
    </citation>
    <scope>NUCLEOTIDE SEQUENCE [LARGE SCALE GENOMIC DNA]</scope>
    <source>
        <strain evidence="3 4">KCTC 22370</strain>
    </source>
</reference>
<proteinExistence type="predicted"/>
<keyword evidence="4" id="KW-1185">Reference proteome</keyword>
<keyword evidence="2" id="KW-0812">Transmembrane</keyword>
<dbReference type="GO" id="GO:0016740">
    <property type="term" value="F:transferase activity"/>
    <property type="evidence" value="ECO:0007669"/>
    <property type="project" value="UniProtKB-KW"/>
</dbReference>
<sequence length="102" mass="10666">MERQGEEVHMNETEASGGSKEGVVRWVLIVGTFLAIAALTVIWVTGALTQGEAESEATASGRIEASERDTATDSIVDDRFEDIEGAAEGGDSPADEPGRVGT</sequence>
<evidence type="ECO:0000313" key="4">
    <source>
        <dbReference type="Proteomes" id="UP000037643"/>
    </source>
</evidence>
<feature type="region of interest" description="Disordered" evidence="1">
    <location>
        <begin position="50"/>
        <end position="102"/>
    </location>
</feature>
<evidence type="ECO:0000256" key="1">
    <source>
        <dbReference type="SAM" id="MobiDB-lite"/>
    </source>
</evidence>
<organism evidence="3 4">
    <name type="scientific">Pelagerythrobacter marensis</name>
    <dbReference type="NCBI Taxonomy" id="543877"/>
    <lineage>
        <taxon>Bacteria</taxon>
        <taxon>Pseudomonadati</taxon>
        <taxon>Pseudomonadota</taxon>
        <taxon>Alphaproteobacteria</taxon>
        <taxon>Sphingomonadales</taxon>
        <taxon>Erythrobacteraceae</taxon>
        <taxon>Pelagerythrobacter</taxon>
    </lineage>
</organism>
<evidence type="ECO:0000256" key="2">
    <source>
        <dbReference type="SAM" id="Phobius"/>
    </source>
</evidence>
<name>A0A0G3X7C1_9SPHN</name>
<dbReference type="AlphaFoldDB" id="A0A0G3X7C1"/>